<evidence type="ECO:0000256" key="1">
    <source>
        <dbReference type="ARBA" id="ARBA00022553"/>
    </source>
</evidence>
<dbReference type="AlphaFoldDB" id="A0AA96WAX7"/>
<gene>
    <name evidence="4" type="ORF">HJG54_00815</name>
</gene>
<name>A0AA96WAX7_9CYAN</name>
<dbReference type="InterPro" id="IPR001789">
    <property type="entry name" value="Sig_transdc_resp-reg_receiver"/>
</dbReference>
<dbReference type="Pfam" id="PF00072">
    <property type="entry name" value="Response_reg"/>
    <property type="match status" value="1"/>
</dbReference>
<keyword evidence="1 2" id="KW-0597">Phosphoprotein</keyword>
<dbReference type="InterPro" id="IPR011006">
    <property type="entry name" value="CheY-like_superfamily"/>
</dbReference>
<reference evidence="4" key="1">
    <citation type="submission" date="2020-05" db="EMBL/GenBank/DDBJ databases">
        <authorList>
            <person name="Zhu T."/>
            <person name="Keshari N."/>
            <person name="Lu X."/>
        </authorList>
    </citation>
    <scope>NUCLEOTIDE SEQUENCE</scope>
    <source>
        <strain evidence="4">NK1-12</strain>
    </source>
</reference>
<dbReference type="EMBL" id="CP053586">
    <property type="protein sequence ID" value="WNZ21550.1"/>
    <property type="molecule type" value="Genomic_DNA"/>
</dbReference>
<feature type="domain" description="Response regulatory" evidence="3">
    <location>
        <begin position="4"/>
        <end position="121"/>
    </location>
</feature>
<dbReference type="GO" id="GO:0000160">
    <property type="term" value="P:phosphorelay signal transduction system"/>
    <property type="evidence" value="ECO:0007669"/>
    <property type="project" value="InterPro"/>
</dbReference>
<sequence length="125" mass="13768">MTKRILIVDDEDDIRDVVQVSLEEFAGWQTLSAASGMEALCLATTEPVDAVLLDISMPDMDGFELCEALQNHPKTQNLPVIVLTAKVLPSDQQRFTQLDVAGVITKPFDPMTIWQQIGAILGWLA</sequence>
<protein>
    <submittedName>
        <fullName evidence="4">Response regulator</fullName>
    </submittedName>
</protein>
<dbReference type="RefSeq" id="WP_316432800.1">
    <property type="nucleotide sequence ID" value="NZ_CP053586.1"/>
</dbReference>
<evidence type="ECO:0000256" key="2">
    <source>
        <dbReference type="PROSITE-ProRule" id="PRU00169"/>
    </source>
</evidence>
<accession>A0AA96WAX7</accession>
<dbReference type="PANTHER" id="PTHR44591:SF22">
    <property type="entry name" value="CHEY SUBFAMILY"/>
    <property type="match status" value="1"/>
</dbReference>
<proteinExistence type="predicted"/>
<dbReference type="PROSITE" id="PS50110">
    <property type="entry name" value="RESPONSE_REGULATORY"/>
    <property type="match status" value="1"/>
</dbReference>
<dbReference type="PANTHER" id="PTHR44591">
    <property type="entry name" value="STRESS RESPONSE REGULATOR PROTEIN 1"/>
    <property type="match status" value="1"/>
</dbReference>
<dbReference type="CDD" id="cd17552">
    <property type="entry name" value="REC_RR468-like"/>
    <property type="match status" value="1"/>
</dbReference>
<feature type="modified residue" description="4-aspartylphosphate" evidence="2">
    <location>
        <position position="54"/>
    </location>
</feature>
<evidence type="ECO:0000313" key="4">
    <source>
        <dbReference type="EMBL" id="WNZ21550.1"/>
    </source>
</evidence>
<dbReference type="Gene3D" id="3.40.50.2300">
    <property type="match status" value="1"/>
</dbReference>
<evidence type="ECO:0000259" key="3">
    <source>
        <dbReference type="PROSITE" id="PS50110"/>
    </source>
</evidence>
<dbReference type="InterPro" id="IPR050595">
    <property type="entry name" value="Bact_response_regulator"/>
</dbReference>
<dbReference type="SUPFAM" id="SSF52172">
    <property type="entry name" value="CheY-like"/>
    <property type="match status" value="1"/>
</dbReference>
<dbReference type="SMART" id="SM00448">
    <property type="entry name" value="REC"/>
    <property type="match status" value="1"/>
</dbReference>
<organism evidence="4">
    <name type="scientific">Leptolyngbya sp. NK1-12</name>
    <dbReference type="NCBI Taxonomy" id="2547451"/>
    <lineage>
        <taxon>Bacteria</taxon>
        <taxon>Bacillati</taxon>
        <taxon>Cyanobacteriota</taxon>
        <taxon>Cyanophyceae</taxon>
        <taxon>Leptolyngbyales</taxon>
        <taxon>Leptolyngbyaceae</taxon>
        <taxon>Leptolyngbya group</taxon>
        <taxon>Leptolyngbya</taxon>
    </lineage>
</organism>